<feature type="region of interest" description="Disordered" evidence="3">
    <location>
        <begin position="1707"/>
        <end position="1737"/>
    </location>
</feature>
<dbReference type="FunFam" id="2.30.42.10:FF:000064">
    <property type="entry name" value="protein lap4 isoform X1"/>
    <property type="match status" value="1"/>
</dbReference>
<sequence>MSLTNLPPDFGLLTSLQSLELRENLLKSLPESLSQLSNLERLDLGDNEIEELPRHIGKLPALQELWLDHNQLQHLPSEIGELKNLTCLDVSENRLEGLPEEIGGLESLTDLHLSQNVIETLPDGLGNLSNLTILKVDQNRLAILNSNIGKCENLQELILTENFLVELPTTIGNLVKLTNLNVDRNSLHSIPSEIGNLSRLGVLSLRDNKLQYIPNEVGNCTLLHVLDLSGNRLQYLPFSLTNLELKAVWLSENQAQPLLTFQTDTDETTGEQVLTCFLLPQMESTQDNTAGRVNKAFDPFGLSRLDPVESDDEGWQEREASRTHSVKFTEETEQPTETNKETPFVRQNTPHPKELKAKAHKLFNKSKLSDSREVTVEETDESQKSTTFRNERLSSTDIDPSSEHSSFSESTTKDEAPVRDNKNIAMKIGNDVRVCESPSETGQSEMEEDDDQAMNKKKEDPVLEVGHPVNPTPPGSYIGQSNEVDGVLDVREEKINIRLEKTTAGLGLSIAGGLGSTPFKGDDTGIFVSKVTERGPAELADLRVGDKLISVNGHSMVGIGHYDAVEVLRSAGPILDIVILRETTRHLLLQKNSMTNESVGGGDSACSSLSTSRAPSADSHNSVITSGFESTPGLNGPHHPLDNKLRKGDYDIRLQTVYTTLIRDQNGLGFSIAGGKGCPPFRDNSESIYISRITEGGAAEKDGKLQVGDRIVSINGVDLDGARHDQAVSMLTGLERFVRLVAEREVLVPKGNTPSPAPSPALDKQSRIHASPKPYVPSGTYNANSYIASSKPVVRSNTPTGTANPVTSSPPRPAPRKITSQSSTDTEGPPPPPPPSENVITSSTNPSTRTKAITNEEFQAMIPAHFLKNGTTSGNGEQKTTTTTTATASEPTTTVTLTIKAPNSNLANGIEFPDPPTALGKVTETITKSTFTETVVTRVTDNKLAESVIVEEVTLVKDGGSLGFSIIGGTDHSCTPFGGNRPGIFISHIVPGGIAAKSGKLRMGDRIIKAYGEDLTKCKHQEAVMTLLKPSNEITLTVQHDPLPEGFQDLTIVRQEGEKLGMHIKGGLRGHRGNPLDKSDEGVFISKINSGGAAKRDGRLKVGMRLLEVNGISLLGASHQEAVNTLRNAGLSIHLVVCKGYDKTEVDKLVSEGKLSKENKSASHSVSSLDKEDEDSDTIRQEQEMKQELVAWEKEMQDKKEREQPLDLVEVKDKSTPEKVMDVVHAAEVLALGGITGSTVSGSGDNTLTKPKSPGGPKSSDGLKTTTIVMSKHTLAPQSDKQPNESNQQFTPSTVQPNSVLGSGSKENINSSSENNNDNNFNVLADPLETSFDNPKLRNISGKDFTNGRPNRYRPTSLILNNDKPVTDYSFSKIKSSVTNPVQNVTIDMLKHSDTESSQTSAHSSLENSPSPVRSILKSPPATKKIISKHTPERGEYTVKIYDLKSMELPEQGSKLTQTDEVFLSDSMAESSKDKDVHSTDISTDTKDLDYASIKSADYAVNQSRFGKFSDQRKPLTNIKSATLPRAKTVRFDTQIQQHQVPEPSEETPSVTSEPATVLRTSVTQIPSPSRVEVTTIPTPPATTNPTISCNVNIPLHVVNNEGQNPSTNPFINHPGFIPIPGHNQNVCYAYPYFFPPTLPTHMTQREHVLPPIQFIQPAPLPEASYYPQTVYRERLAPNFLSPTLSGNPHPSPEVTSSQTLIVQNEPTNIISKPSDVSKPSDSSSQTSETECIKSEQLPYTIKSTQLEGNRNLEQKATYTTATISENSSYSRNDEALKIERISKDETFLETKSLSSANFNPFYYETEALNNTVSEANSNSDEVNKNNSAYLAETTKFVEKNKVLDTSSSVSSFRIKSTKYQMFSSPSSVLQKVSDKKEDEPKSIFRFSNYRKSISQEDKEDTVKKNDSNKVEEGKKPVSTLYSLLGPSGYKPTRPSCHSKDGKITPHGSLTNIPTSVFDETINNNENLQKNRSKIRPVSCYSKILVSEDEDLNRSTPSPPPINYTTYPVGTAVPSWQEIFDKTPPLPGPQNN</sequence>
<dbReference type="FunFam" id="3.80.10.10:FF:000036">
    <property type="entry name" value="protein scribble homolog isoform X1"/>
    <property type="match status" value="1"/>
</dbReference>
<feature type="region of interest" description="Disordered" evidence="3">
    <location>
        <begin position="867"/>
        <end position="889"/>
    </location>
</feature>
<feature type="compositionally biased region" description="Polar residues" evidence="3">
    <location>
        <begin position="1396"/>
        <end position="1412"/>
    </location>
</feature>
<dbReference type="InterPro" id="IPR003591">
    <property type="entry name" value="Leu-rich_rpt_typical-subtyp"/>
</dbReference>
<dbReference type="SMART" id="SM00364">
    <property type="entry name" value="LRR_BAC"/>
    <property type="match status" value="8"/>
</dbReference>
<dbReference type="InterPro" id="IPR036034">
    <property type="entry name" value="PDZ_sf"/>
</dbReference>
<feature type="compositionally biased region" description="Basic and acidic residues" evidence="3">
    <location>
        <begin position="315"/>
        <end position="330"/>
    </location>
</feature>
<keyword evidence="1" id="KW-0433">Leucine-rich repeat</keyword>
<dbReference type="InterPro" id="IPR032675">
    <property type="entry name" value="LRR_dom_sf"/>
</dbReference>
<dbReference type="GO" id="GO:0045211">
    <property type="term" value="C:postsynaptic membrane"/>
    <property type="evidence" value="ECO:0007669"/>
    <property type="project" value="TreeGrafter"/>
</dbReference>
<dbReference type="PANTHER" id="PTHR23119:SF44">
    <property type="entry name" value="PROTEIN LAP4"/>
    <property type="match status" value="1"/>
</dbReference>
<evidence type="ECO:0000313" key="6">
    <source>
        <dbReference type="Proteomes" id="UP001461498"/>
    </source>
</evidence>
<feature type="domain" description="PDZ" evidence="4">
    <location>
        <begin position="952"/>
        <end position="1042"/>
    </location>
</feature>
<feature type="region of interest" description="Disordered" evidence="3">
    <location>
        <begin position="304"/>
        <end position="455"/>
    </location>
</feature>
<feature type="compositionally biased region" description="Polar residues" evidence="3">
    <location>
        <begin position="838"/>
        <end position="847"/>
    </location>
</feature>
<proteinExistence type="predicted"/>
<dbReference type="GO" id="GO:0098968">
    <property type="term" value="P:neurotransmitter receptor transport postsynaptic membrane to endosome"/>
    <property type="evidence" value="ECO:0007669"/>
    <property type="project" value="TreeGrafter"/>
</dbReference>
<dbReference type="Gene3D" id="2.30.42.10">
    <property type="match status" value="4"/>
</dbReference>
<feature type="region of interest" description="Disordered" evidence="3">
    <location>
        <begin position="1235"/>
        <end position="1324"/>
    </location>
</feature>
<dbReference type="FunFam" id="2.30.42.10:FF:000074">
    <property type="entry name" value="protein scribble homolog isoform X2"/>
    <property type="match status" value="1"/>
</dbReference>
<protein>
    <recommendedName>
        <fullName evidence="4">PDZ domain-containing protein</fullName>
    </recommendedName>
</protein>
<dbReference type="GO" id="GO:0098609">
    <property type="term" value="P:cell-cell adhesion"/>
    <property type="evidence" value="ECO:0007669"/>
    <property type="project" value="TreeGrafter"/>
</dbReference>
<feature type="domain" description="PDZ" evidence="4">
    <location>
        <begin position="496"/>
        <end position="583"/>
    </location>
</feature>
<feature type="region of interest" description="Disordered" evidence="3">
    <location>
        <begin position="1339"/>
        <end position="1359"/>
    </location>
</feature>
<dbReference type="InterPro" id="IPR001478">
    <property type="entry name" value="PDZ"/>
</dbReference>
<dbReference type="SMART" id="SM00369">
    <property type="entry name" value="LRR_TYP"/>
    <property type="match status" value="9"/>
</dbReference>
<feature type="compositionally biased region" description="Low complexity" evidence="3">
    <location>
        <begin position="1303"/>
        <end position="1322"/>
    </location>
</feature>
<feature type="compositionally biased region" description="Polar residues" evidence="3">
    <location>
        <begin position="795"/>
        <end position="807"/>
    </location>
</feature>
<feature type="domain" description="PDZ" evidence="4">
    <location>
        <begin position="658"/>
        <end position="746"/>
    </location>
</feature>
<dbReference type="GO" id="GO:0016323">
    <property type="term" value="C:basolateral plasma membrane"/>
    <property type="evidence" value="ECO:0007669"/>
    <property type="project" value="TreeGrafter"/>
</dbReference>
<dbReference type="CDD" id="cd06703">
    <property type="entry name" value="PDZ2_Scribble-like"/>
    <property type="match status" value="1"/>
</dbReference>
<evidence type="ECO:0000259" key="4">
    <source>
        <dbReference type="PROSITE" id="PS50106"/>
    </source>
</evidence>
<dbReference type="InterPro" id="IPR050614">
    <property type="entry name" value="Synaptic_Scaffolding_LAP-MAGUK"/>
</dbReference>
<feature type="region of interest" description="Disordered" evidence="3">
    <location>
        <begin position="1896"/>
        <end position="1951"/>
    </location>
</feature>
<name>A0AAW1D9E8_9HEMI</name>
<feature type="compositionally biased region" description="Basic and acidic residues" evidence="3">
    <location>
        <begin position="411"/>
        <end position="422"/>
    </location>
</feature>
<feature type="compositionally biased region" description="Polar residues" evidence="3">
    <location>
        <begin position="605"/>
        <end position="633"/>
    </location>
</feature>
<feature type="domain" description="PDZ" evidence="4">
    <location>
        <begin position="1049"/>
        <end position="1141"/>
    </location>
</feature>
<dbReference type="InterPro" id="IPR055414">
    <property type="entry name" value="LRR_R13L4/SHOC2-like"/>
</dbReference>
<feature type="region of interest" description="Disordered" evidence="3">
    <location>
        <begin position="596"/>
        <end position="642"/>
    </location>
</feature>
<dbReference type="SUPFAM" id="SSF52058">
    <property type="entry name" value="L domain-like"/>
    <property type="match status" value="1"/>
</dbReference>
<dbReference type="GO" id="GO:0045197">
    <property type="term" value="P:establishment or maintenance of epithelial cell apical/basal polarity"/>
    <property type="evidence" value="ECO:0007669"/>
    <property type="project" value="TreeGrafter"/>
</dbReference>
<dbReference type="Proteomes" id="UP001461498">
    <property type="component" value="Unassembled WGS sequence"/>
</dbReference>
<evidence type="ECO:0000313" key="5">
    <source>
        <dbReference type="EMBL" id="KAK9505209.1"/>
    </source>
</evidence>
<keyword evidence="6" id="KW-1185">Reference proteome</keyword>
<dbReference type="Pfam" id="PF00595">
    <property type="entry name" value="PDZ"/>
    <property type="match status" value="4"/>
</dbReference>
<keyword evidence="2" id="KW-0677">Repeat</keyword>
<dbReference type="EMBL" id="JAPXFL010000006">
    <property type="protein sequence ID" value="KAK9505209.1"/>
    <property type="molecule type" value="Genomic_DNA"/>
</dbReference>
<dbReference type="InterPro" id="IPR001611">
    <property type="entry name" value="Leu-rich_rpt"/>
</dbReference>
<accession>A0AAW1D9E8</accession>
<dbReference type="CDD" id="cd06701">
    <property type="entry name" value="PDZ4_Scribble-like"/>
    <property type="match status" value="1"/>
</dbReference>
<dbReference type="GO" id="GO:0043113">
    <property type="term" value="P:receptor clustering"/>
    <property type="evidence" value="ECO:0007669"/>
    <property type="project" value="TreeGrafter"/>
</dbReference>
<organism evidence="5 6">
    <name type="scientific">Rhynocoris fuscipes</name>
    <dbReference type="NCBI Taxonomy" id="488301"/>
    <lineage>
        <taxon>Eukaryota</taxon>
        <taxon>Metazoa</taxon>
        <taxon>Ecdysozoa</taxon>
        <taxon>Arthropoda</taxon>
        <taxon>Hexapoda</taxon>
        <taxon>Insecta</taxon>
        <taxon>Pterygota</taxon>
        <taxon>Neoptera</taxon>
        <taxon>Paraneoptera</taxon>
        <taxon>Hemiptera</taxon>
        <taxon>Heteroptera</taxon>
        <taxon>Panheteroptera</taxon>
        <taxon>Cimicomorpha</taxon>
        <taxon>Reduviidae</taxon>
        <taxon>Harpactorinae</taxon>
        <taxon>Harpactorini</taxon>
        <taxon>Rhynocoris</taxon>
    </lineage>
</organism>
<dbReference type="SMART" id="SM00228">
    <property type="entry name" value="PDZ"/>
    <property type="match status" value="4"/>
</dbReference>
<dbReference type="SMART" id="SM00365">
    <property type="entry name" value="LRR_SD22"/>
    <property type="match status" value="5"/>
</dbReference>
<dbReference type="GO" id="GO:0005912">
    <property type="term" value="C:adherens junction"/>
    <property type="evidence" value="ECO:0007669"/>
    <property type="project" value="TreeGrafter"/>
</dbReference>
<feature type="compositionally biased region" description="Low complexity" evidence="3">
    <location>
        <begin position="1712"/>
        <end position="1730"/>
    </location>
</feature>
<dbReference type="Pfam" id="PF13855">
    <property type="entry name" value="LRR_8"/>
    <property type="match status" value="1"/>
</dbReference>
<comment type="caution">
    <text evidence="5">The sequence shown here is derived from an EMBL/GenBank/DDBJ whole genome shotgun (WGS) entry which is preliminary data.</text>
</comment>
<feature type="region of interest" description="Disordered" evidence="3">
    <location>
        <begin position="749"/>
        <end position="780"/>
    </location>
</feature>
<reference evidence="5 6" key="1">
    <citation type="submission" date="2022-12" db="EMBL/GenBank/DDBJ databases">
        <title>Chromosome-level genome assembly of true bugs.</title>
        <authorList>
            <person name="Ma L."/>
            <person name="Li H."/>
        </authorList>
    </citation>
    <scope>NUCLEOTIDE SEQUENCE [LARGE SCALE GENOMIC DNA]</scope>
    <source>
        <strain evidence="5">Lab_2022b</strain>
    </source>
</reference>
<dbReference type="PROSITE" id="PS50106">
    <property type="entry name" value="PDZ"/>
    <property type="match status" value="4"/>
</dbReference>
<feature type="compositionally biased region" description="Basic and acidic residues" evidence="3">
    <location>
        <begin position="1896"/>
        <end position="1916"/>
    </location>
</feature>
<dbReference type="PROSITE" id="PS51450">
    <property type="entry name" value="LRR"/>
    <property type="match status" value="4"/>
</dbReference>
<dbReference type="GO" id="GO:0098887">
    <property type="term" value="P:neurotransmitter receptor transport, endosome to postsynaptic membrane"/>
    <property type="evidence" value="ECO:0007669"/>
    <property type="project" value="TreeGrafter"/>
</dbReference>
<evidence type="ECO:0000256" key="2">
    <source>
        <dbReference type="ARBA" id="ARBA00022737"/>
    </source>
</evidence>
<gene>
    <name evidence="5" type="ORF">O3M35_009308</name>
</gene>
<dbReference type="PANTHER" id="PTHR23119">
    <property type="entry name" value="DISCS LARGE"/>
    <property type="match status" value="1"/>
</dbReference>
<dbReference type="Pfam" id="PF23598">
    <property type="entry name" value="LRR_14"/>
    <property type="match status" value="1"/>
</dbReference>
<dbReference type="Gene3D" id="3.80.10.10">
    <property type="entry name" value="Ribonuclease Inhibitor"/>
    <property type="match status" value="1"/>
</dbReference>
<feature type="region of interest" description="Disordered" evidence="3">
    <location>
        <begin position="1393"/>
        <end position="1430"/>
    </location>
</feature>
<feature type="region of interest" description="Disordered" evidence="3">
    <location>
        <begin position="1155"/>
        <end position="1180"/>
    </location>
</feature>
<dbReference type="GO" id="GO:0014069">
    <property type="term" value="C:postsynaptic density"/>
    <property type="evidence" value="ECO:0007669"/>
    <property type="project" value="TreeGrafter"/>
</dbReference>
<evidence type="ECO:0000256" key="1">
    <source>
        <dbReference type="ARBA" id="ARBA00022614"/>
    </source>
</evidence>
<evidence type="ECO:0000256" key="3">
    <source>
        <dbReference type="SAM" id="MobiDB-lite"/>
    </source>
</evidence>
<dbReference type="SUPFAM" id="SSF50156">
    <property type="entry name" value="PDZ domain-like"/>
    <property type="match status" value="4"/>
</dbReference>
<dbReference type="CDD" id="cd06702">
    <property type="entry name" value="PDZ3_Scribble-like"/>
    <property type="match status" value="1"/>
</dbReference>
<feature type="compositionally biased region" description="Polar residues" evidence="3">
    <location>
        <begin position="1276"/>
        <end position="1302"/>
    </location>
</feature>
<feature type="region of interest" description="Disordered" evidence="3">
    <location>
        <begin position="792"/>
        <end position="847"/>
    </location>
</feature>
<feature type="compositionally biased region" description="Low complexity" evidence="3">
    <location>
        <begin position="871"/>
        <end position="889"/>
    </location>
</feature>
<dbReference type="GO" id="GO:0019901">
    <property type="term" value="F:protein kinase binding"/>
    <property type="evidence" value="ECO:0007669"/>
    <property type="project" value="TreeGrafter"/>
</dbReference>